<dbReference type="AlphaFoldDB" id="A0A109BJX8"/>
<name>A0A109BJX8_HYPSL</name>
<accession>A0A109BJX8</accession>
<evidence type="ECO:0000313" key="2">
    <source>
        <dbReference type="Proteomes" id="UP000059074"/>
    </source>
</evidence>
<comment type="caution">
    <text evidence="1">The sequence shown here is derived from an EMBL/GenBank/DDBJ whole genome shotgun (WGS) entry which is preliminary data.</text>
</comment>
<dbReference type="PATRIC" id="fig|121290.4.peg.3244"/>
<dbReference type="EMBL" id="LMTR01000040">
    <property type="protein sequence ID" value="KWT70074.1"/>
    <property type="molecule type" value="Genomic_DNA"/>
</dbReference>
<organism evidence="1 2">
    <name type="scientific">Hyphomicrobium sulfonivorans</name>
    <dbReference type="NCBI Taxonomy" id="121290"/>
    <lineage>
        <taxon>Bacteria</taxon>
        <taxon>Pseudomonadati</taxon>
        <taxon>Pseudomonadota</taxon>
        <taxon>Alphaproteobacteria</taxon>
        <taxon>Hyphomicrobiales</taxon>
        <taxon>Hyphomicrobiaceae</taxon>
        <taxon>Hyphomicrobium</taxon>
    </lineage>
</organism>
<protein>
    <submittedName>
        <fullName evidence="1">Uncharacterized protein</fullName>
    </submittedName>
</protein>
<sequence length="53" mass="5560">MVAMQENGAEHQGSAAMASTAIVTHAVTRRSAGLLANTCLAQRSDCRRASVRC</sequence>
<reference evidence="1 2" key="1">
    <citation type="submission" date="2015-10" db="EMBL/GenBank/DDBJ databases">
        <title>Transcriptomic analysis of a linuron degrading triple-species bacterial consortium.</title>
        <authorList>
            <person name="Albers P."/>
        </authorList>
    </citation>
    <scope>NUCLEOTIDE SEQUENCE [LARGE SCALE GENOMIC DNA]</scope>
    <source>
        <strain evidence="1 2">WDL6</strain>
    </source>
</reference>
<dbReference type="Proteomes" id="UP000059074">
    <property type="component" value="Unassembled WGS sequence"/>
</dbReference>
<evidence type="ECO:0000313" key="1">
    <source>
        <dbReference type="EMBL" id="KWT70074.1"/>
    </source>
</evidence>
<keyword evidence="2" id="KW-1185">Reference proteome</keyword>
<proteinExistence type="predicted"/>
<gene>
    <name evidence="1" type="ORF">APY04_1283</name>
</gene>